<name>A0A9Q0CZI9_9POAL</name>
<feature type="transmembrane region" description="Helical" evidence="10">
    <location>
        <begin position="234"/>
        <end position="256"/>
    </location>
</feature>
<feature type="domain" description="Palmitoyltransferase DHHC" evidence="11">
    <location>
        <begin position="155"/>
        <end position="271"/>
    </location>
</feature>
<dbReference type="AlphaFoldDB" id="A0A9Q0CZI9"/>
<organism evidence="12 13">
    <name type="scientific">Rhynchospora breviuscula</name>
    <dbReference type="NCBI Taxonomy" id="2022672"/>
    <lineage>
        <taxon>Eukaryota</taxon>
        <taxon>Viridiplantae</taxon>
        <taxon>Streptophyta</taxon>
        <taxon>Embryophyta</taxon>
        <taxon>Tracheophyta</taxon>
        <taxon>Spermatophyta</taxon>
        <taxon>Magnoliopsida</taxon>
        <taxon>Liliopsida</taxon>
        <taxon>Poales</taxon>
        <taxon>Cyperaceae</taxon>
        <taxon>Cyperoideae</taxon>
        <taxon>Rhynchosporeae</taxon>
        <taxon>Rhynchospora</taxon>
    </lineage>
</organism>
<accession>A0A9Q0CZI9</accession>
<keyword evidence="3 10" id="KW-0808">Transferase</keyword>
<evidence type="ECO:0000256" key="1">
    <source>
        <dbReference type="ARBA" id="ARBA00004127"/>
    </source>
</evidence>
<evidence type="ECO:0000256" key="8">
    <source>
        <dbReference type="ARBA" id="ARBA00023288"/>
    </source>
</evidence>
<dbReference type="Pfam" id="PF01529">
    <property type="entry name" value="DHHC"/>
    <property type="match status" value="1"/>
</dbReference>
<comment type="subcellular location">
    <subcellularLocation>
        <location evidence="1">Endomembrane system</location>
        <topology evidence="1">Multi-pass membrane protein</topology>
    </subcellularLocation>
</comment>
<dbReference type="Proteomes" id="UP001151287">
    <property type="component" value="Unassembled WGS sequence"/>
</dbReference>
<gene>
    <name evidence="12" type="ORF">LUZ63_002852</name>
</gene>
<keyword evidence="9 10" id="KW-0012">Acyltransferase</keyword>
<dbReference type="GO" id="GO:0006612">
    <property type="term" value="P:protein targeting to membrane"/>
    <property type="evidence" value="ECO:0007669"/>
    <property type="project" value="TreeGrafter"/>
</dbReference>
<keyword evidence="5 10" id="KW-1133">Transmembrane helix</keyword>
<dbReference type="PANTHER" id="PTHR22883:SF301">
    <property type="entry name" value="PALMITOYLTRANSFERASE ZDHHC12"/>
    <property type="match status" value="1"/>
</dbReference>
<feature type="transmembrane region" description="Helical" evidence="10">
    <location>
        <begin position="34"/>
        <end position="54"/>
    </location>
</feature>
<dbReference type="GO" id="GO:0005783">
    <property type="term" value="C:endoplasmic reticulum"/>
    <property type="evidence" value="ECO:0007669"/>
    <property type="project" value="TreeGrafter"/>
</dbReference>
<evidence type="ECO:0000256" key="5">
    <source>
        <dbReference type="ARBA" id="ARBA00022989"/>
    </source>
</evidence>
<evidence type="ECO:0000259" key="11">
    <source>
        <dbReference type="Pfam" id="PF01529"/>
    </source>
</evidence>
<evidence type="ECO:0000256" key="2">
    <source>
        <dbReference type="ARBA" id="ARBA00008574"/>
    </source>
</evidence>
<keyword evidence="8" id="KW-0449">Lipoprotein</keyword>
<keyword evidence="7" id="KW-0564">Palmitate</keyword>
<keyword evidence="4 10" id="KW-0812">Transmembrane</keyword>
<keyword evidence="13" id="KW-1185">Reference proteome</keyword>
<comment type="catalytic activity">
    <reaction evidence="10">
        <text>L-cysteinyl-[protein] + hexadecanoyl-CoA = S-hexadecanoyl-L-cysteinyl-[protein] + CoA</text>
        <dbReference type="Rhea" id="RHEA:36683"/>
        <dbReference type="Rhea" id="RHEA-COMP:10131"/>
        <dbReference type="Rhea" id="RHEA-COMP:11032"/>
        <dbReference type="ChEBI" id="CHEBI:29950"/>
        <dbReference type="ChEBI" id="CHEBI:57287"/>
        <dbReference type="ChEBI" id="CHEBI:57379"/>
        <dbReference type="ChEBI" id="CHEBI:74151"/>
        <dbReference type="EC" id="2.3.1.225"/>
    </reaction>
</comment>
<dbReference type="InterPro" id="IPR001594">
    <property type="entry name" value="Palmitoyltrfase_DHHC"/>
</dbReference>
<protein>
    <recommendedName>
        <fullName evidence="10">S-acyltransferase</fullName>
        <ecNumber evidence="10">2.3.1.225</ecNumber>
    </recommendedName>
    <alternativeName>
        <fullName evidence="10">Palmitoyltransferase</fullName>
    </alternativeName>
</protein>
<evidence type="ECO:0000256" key="4">
    <source>
        <dbReference type="ARBA" id="ARBA00022692"/>
    </source>
</evidence>
<dbReference type="EC" id="2.3.1.225" evidence="10"/>
<dbReference type="InterPro" id="IPR039859">
    <property type="entry name" value="PFA4/ZDH16/20/ERF2-like"/>
</dbReference>
<evidence type="ECO:0000256" key="3">
    <source>
        <dbReference type="ARBA" id="ARBA00022679"/>
    </source>
</evidence>
<dbReference type="PROSITE" id="PS50216">
    <property type="entry name" value="DHHC"/>
    <property type="match status" value="1"/>
</dbReference>
<dbReference type="OrthoDB" id="9909019at2759"/>
<sequence>MAAVDDLCVRIRDTHDRISDRCSEMSDREKKSKWSVRVMLVLLHLIFVGLIFALKPDLLWRNNAMPWYTMIYLALILATISQYFFTSYSEPGYVIDAMRAGNEMHATFVNTSTISKQSSSRGANLGQPENPNSNSSQWFKIVSDLHPPGSSPREWTCGYCNVYQPPRSKHCHECDKCVLQFDHHCVWLGTCIGLKNHCRFWWYLLFQTSLAAWTIILYIHILRQDIPMAWWKNFLMILALCILILIFIFLLLLCLFHSYLAMTNQTTYELARRRRVPYLRGLPEKVQPFSQGICKNLSTFCFSRKKSYLLEPIPSVEELQNRAVSHTWLDCIMCKCFLGFSNCCT</sequence>
<evidence type="ECO:0000313" key="13">
    <source>
        <dbReference type="Proteomes" id="UP001151287"/>
    </source>
</evidence>
<comment type="domain">
    <text evidence="10">The DHHC domain is required for palmitoyltransferase activity.</text>
</comment>
<evidence type="ECO:0000256" key="6">
    <source>
        <dbReference type="ARBA" id="ARBA00023136"/>
    </source>
</evidence>
<evidence type="ECO:0000313" key="12">
    <source>
        <dbReference type="EMBL" id="KAJ1703073.1"/>
    </source>
</evidence>
<dbReference type="GO" id="GO:0019706">
    <property type="term" value="F:protein-cysteine S-palmitoyltransferase activity"/>
    <property type="evidence" value="ECO:0007669"/>
    <property type="project" value="UniProtKB-EC"/>
</dbReference>
<comment type="similarity">
    <text evidence="2 10">Belongs to the DHHC palmitoyltransferase family.</text>
</comment>
<dbReference type="PANTHER" id="PTHR22883">
    <property type="entry name" value="ZINC FINGER DHHC DOMAIN CONTAINING PROTEIN"/>
    <property type="match status" value="1"/>
</dbReference>
<keyword evidence="6 10" id="KW-0472">Membrane</keyword>
<feature type="transmembrane region" description="Helical" evidence="10">
    <location>
        <begin position="200"/>
        <end position="222"/>
    </location>
</feature>
<reference evidence="12" key="1">
    <citation type="journal article" date="2022" name="Cell">
        <title>Repeat-based holocentromeres influence genome architecture and karyotype evolution.</title>
        <authorList>
            <person name="Hofstatter P.G."/>
            <person name="Thangavel G."/>
            <person name="Lux T."/>
            <person name="Neumann P."/>
            <person name="Vondrak T."/>
            <person name="Novak P."/>
            <person name="Zhang M."/>
            <person name="Costa L."/>
            <person name="Castellani M."/>
            <person name="Scott A."/>
            <person name="Toegelov H."/>
            <person name="Fuchs J."/>
            <person name="Mata-Sucre Y."/>
            <person name="Dias Y."/>
            <person name="Vanzela A.L.L."/>
            <person name="Huettel B."/>
            <person name="Almeida C.C.S."/>
            <person name="Simkova H."/>
            <person name="Souza G."/>
            <person name="Pedrosa-Harand A."/>
            <person name="Macas J."/>
            <person name="Mayer K.F.X."/>
            <person name="Houben A."/>
            <person name="Marques A."/>
        </authorList>
    </citation>
    <scope>NUCLEOTIDE SEQUENCE</scope>
    <source>
        <strain evidence="12">RhyBre1mFocal</strain>
    </source>
</reference>
<feature type="transmembrane region" description="Helical" evidence="10">
    <location>
        <begin position="66"/>
        <end position="85"/>
    </location>
</feature>
<dbReference type="EMBL" id="JAMQYH010000001">
    <property type="protein sequence ID" value="KAJ1703073.1"/>
    <property type="molecule type" value="Genomic_DNA"/>
</dbReference>
<evidence type="ECO:0000256" key="7">
    <source>
        <dbReference type="ARBA" id="ARBA00023139"/>
    </source>
</evidence>
<evidence type="ECO:0000256" key="9">
    <source>
        <dbReference type="ARBA" id="ARBA00023315"/>
    </source>
</evidence>
<dbReference type="GO" id="GO:0005794">
    <property type="term" value="C:Golgi apparatus"/>
    <property type="evidence" value="ECO:0007669"/>
    <property type="project" value="TreeGrafter"/>
</dbReference>
<proteinExistence type="inferred from homology"/>
<evidence type="ECO:0000256" key="10">
    <source>
        <dbReference type="RuleBase" id="RU079119"/>
    </source>
</evidence>
<comment type="caution">
    <text evidence="12">The sequence shown here is derived from an EMBL/GenBank/DDBJ whole genome shotgun (WGS) entry which is preliminary data.</text>
</comment>